<dbReference type="EMBL" id="BTGU01000270">
    <property type="protein sequence ID" value="GMN65900.1"/>
    <property type="molecule type" value="Genomic_DNA"/>
</dbReference>
<evidence type="ECO:0000313" key="1">
    <source>
        <dbReference type="EMBL" id="GMN65900.1"/>
    </source>
</evidence>
<comment type="caution">
    <text evidence="1">The sequence shown here is derived from an EMBL/GenBank/DDBJ whole genome shotgun (WGS) entry which is preliminary data.</text>
</comment>
<accession>A0AA88J9I4</accession>
<evidence type="ECO:0000313" key="2">
    <source>
        <dbReference type="Proteomes" id="UP001187192"/>
    </source>
</evidence>
<gene>
    <name evidence="1" type="ORF">TIFTF001_034971</name>
</gene>
<keyword evidence="2" id="KW-1185">Reference proteome</keyword>
<reference evidence="1" key="1">
    <citation type="submission" date="2023-07" db="EMBL/GenBank/DDBJ databases">
        <title>draft genome sequence of fig (Ficus carica).</title>
        <authorList>
            <person name="Takahashi T."/>
            <person name="Nishimura K."/>
        </authorList>
    </citation>
    <scope>NUCLEOTIDE SEQUENCE</scope>
</reference>
<protein>
    <submittedName>
        <fullName evidence="1">Uncharacterized protein</fullName>
    </submittedName>
</protein>
<dbReference type="AlphaFoldDB" id="A0AA88J9I4"/>
<dbReference type="Proteomes" id="UP001187192">
    <property type="component" value="Unassembled WGS sequence"/>
</dbReference>
<organism evidence="1 2">
    <name type="scientific">Ficus carica</name>
    <name type="common">Common fig</name>
    <dbReference type="NCBI Taxonomy" id="3494"/>
    <lineage>
        <taxon>Eukaryota</taxon>
        <taxon>Viridiplantae</taxon>
        <taxon>Streptophyta</taxon>
        <taxon>Embryophyta</taxon>
        <taxon>Tracheophyta</taxon>
        <taxon>Spermatophyta</taxon>
        <taxon>Magnoliopsida</taxon>
        <taxon>eudicotyledons</taxon>
        <taxon>Gunneridae</taxon>
        <taxon>Pentapetalae</taxon>
        <taxon>rosids</taxon>
        <taxon>fabids</taxon>
        <taxon>Rosales</taxon>
        <taxon>Moraceae</taxon>
        <taxon>Ficeae</taxon>
        <taxon>Ficus</taxon>
    </lineage>
</organism>
<sequence length="143" mass="16200">MTVISKDEASCLHRHIQMAYEHMLVYNYTMGSHVTVVQYGLPLAHAYAQDKRWPYLSLPLYVSFSLMQESRYSLLQNFNSLPGKEVRPDDWVPTEAASNEHDDCIDGYSKIHQASEDGDRNVVDIFSIHSGNGAGAFLKSNLF</sequence>
<proteinExistence type="predicted"/>
<name>A0AA88J9I4_FICCA</name>